<protein>
    <recommendedName>
        <fullName evidence="3">DUF4241 domain-containing protein</fullName>
    </recommendedName>
</protein>
<evidence type="ECO:0000313" key="2">
    <source>
        <dbReference type="Proteomes" id="UP000182241"/>
    </source>
</evidence>
<dbReference type="STRING" id="57704.SAMN04489793_0024"/>
<evidence type="ECO:0008006" key="3">
    <source>
        <dbReference type="Google" id="ProtNLM"/>
    </source>
</evidence>
<proteinExistence type="predicted"/>
<dbReference type="AlphaFoldDB" id="A0A1H4I6B4"/>
<gene>
    <name evidence="1" type="ORF">SAMN04489793_0024</name>
</gene>
<name>A0A1H4I6B4_TSUTY</name>
<sequence length="366" mass="40074">MPESPVPSNAAEQRVHDFITDYAAQWQIAAPHFDRDRREKRDDGFQIWRELMAPTTANHFLDTARPGLAGSFSTPASHGPEVEEIERSEIHNRVAYVLTRGTGSYPRFHEYELRPQRTEWRIATINTHFDDPTERTVPREKVDEQLLGCTADAPLLDMPPGEAQLDENFNFTPRTVVKEDTNSLAEVSTIGNLVTTTGAITVADFGYENTMARPLARLVPPGTYPVDRVTAFGRNAAIRVRFTGELPVSWHPAGLPDNEGHVIGIDGGLVCIVDYADYGAMTGRQKAAALNGPDDDTQPTGYTFPAGGTSVGVAAATGWGDGTYPVYWGIDAHGNAAQLVVDFMVLVSDGAEDDDEQDDGFIYVHI</sequence>
<organism evidence="1 2">
    <name type="scientific">Tsukamurella tyrosinosolvens</name>
    <dbReference type="NCBI Taxonomy" id="57704"/>
    <lineage>
        <taxon>Bacteria</taxon>
        <taxon>Bacillati</taxon>
        <taxon>Actinomycetota</taxon>
        <taxon>Actinomycetes</taxon>
        <taxon>Mycobacteriales</taxon>
        <taxon>Tsukamurellaceae</taxon>
        <taxon>Tsukamurella</taxon>
    </lineage>
</organism>
<dbReference type="EMBL" id="FNSA01000001">
    <property type="protein sequence ID" value="SEB29471.1"/>
    <property type="molecule type" value="Genomic_DNA"/>
</dbReference>
<evidence type="ECO:0000313" key="1">
    <source>
        <dbReference type="EMBL" id="SEB29471.1"/>
    </source>
</evidence>
<dbReference type="InterPro" id="IPR025335">
    <property type="entry name" value="DUF4241"/>
</dbReference>
<dbReference type="Pfam" id="PF14025">
    <property type="entry name" value="DUF4241"/>
    <property type="match status" value="1"/>
</dbReference>
<dbReference type="OrthoDB" id="9789980at2"/>
<accession>A0A1H4I6B4</accession>
<keyword evidence="2" id="KW-1185">Reference proteome</keyword>
<dbReference type="Proteomes" id="UP000182241">
    <property type="component" value="Unassembled WGS sequence"/>
</dbReference>
<reference evidence="2" key="1">
    <citation type="submission" date="2016-10" db="EMBL/GenBank/DDBJ databases">
        <authorList>
            <person name="Varghese N."/>
            <person name="Submissions S."/>
        </authorList>
    </citation>
    <scope>NUCLEOTIDE SEQUENCE [LARGE SCALE GENOMIC DNA]</scope>
    <source>
        <strain evidence="2">DSM 44234</strain>
    </source>
</reference>
<dbReference type="RefSeq" id="WP_082791508.1">
    <property type="nucleotide sequence ID" value="NZ_CBDRGN010000002.1"/>
</dbReference>